<dbReference type="STRING" id="623744.A0A553PVZ7"/>
<dbReference type="InterPro" id="IPR011598">
    <property type="entry name" value="bHLH_dom"/>
</dbReference>
<evidence type="ECO:0000313" key="3">
    <source>
        <dbReference type="EMBL" id="TRY81814.1"/>
    </source>
</evidence>
<protein>
    <recommendedName>
        <fullName evidence="2">BHLH domain-containing protein</fullName>
    </recommendedName>
</protein>
<dbReference type="EMBL" id="SRMA01026595">
    <property type="protein sequence ID" value="TRY81814.1"/>
    <property type="molecule type" value="Genomic_DNA"/>
</dbReference>
<keyword evidence="4" id="KW-1185">Reference proteome</keyword>
<dbReference type="SUPFAM" id="SSF47459">
    <property type="entry name" value="HLH, helix-loop-helix DNA-binding domain"/>
    <property type="match status" value="1"/>
</dbReference>
<dbReference type="CDD" id="cd18912">
    <property type="entry name" value="bHLH_TS_bHLHa9"/>
    <property type="match status" value="1"/>
</dbReference>
<dbReference type="InterPro" id="IPR036638">
    <property type="entry name" value="HLH_DNA-bd_sf"/>
</dbReference>
<name>A0A553PVZ7_9TELE</name>
<dbReference type="PANTHER" id="PTHR23349:SF10">
    <property type="entry name" value="CLASS A BASIC HELIX-LOOP-HELIX PROTEIN 9"/>
    <property type="match status" value="1"/>
</dbReference>
<accession>A0A553PVZ7</accession>
<gene>
    <name evidence="3" type="ORF">DNTS_001892</name>
</gene>
<feature type="compositionally biased region" description="Acidic residues" evidence="1">
    <location>
        <begin position="11"/>
        <end position="28"/>
    </location>
</feature>
<dbReference type="PANTHER" id="PTHR23349">
    <property type="entry name" value="BASIC HELIX-LOOP-HELIX TRANSCRIPTION FACTOR, TWIST"/>
    <property type="match status" value="1"/>
</dbReference>
<dbReference type="GO" id="GO:0032502">
    <property type="term" value="P:developmental process"/>
    <property type="evidence" value="ECO:0007669"/>
    <property type="project" value="TreeGrafter"/>
</dbReference>
<dbReference type="GO" id="GO:0046983">
    <property type="term" value="F:protein dimerization activity"/>
    <property type="evidence" value="ECO:0007669"/>
    <property type="project" value="InterPro"/>
</dbReference>
<evidence type="ECO:0000313" key="4">
    <source>
        <dbReference type="Proteomes" id="UP000316079"/>
    </source>
</evidence>
<evidence type="ECO:0000256" key="1">
    <source>
        <dbReference type="SAM" id="MobiDB-lite"/>
    </source>
</evidence>
<feature type="domain" description="BHLH" evidence="2">
    <location>
        <begin position="54"/>
        <end position="106"/>
    </location>
</feature>
<comment type="caution">
    <text evidence="3">The sequence shown here is derived from an EMBL/GenBank/DDBJ whole genome shotgun (WGS) entry which is preliminary data.</text>
</comment>
<dbReference type="Pfam" id="PF00010">
    <property type="entry name" value="HLH"/>
    <property type="match status" value="1"/>
</dbReference>
<organism evidence="3 4">
    <name type="scientific">Danionella cerebrum</name>
    <dbReference type="NCBI Taxonomy" id="2873325"/>
    <lineage>
        <taxon>Eukaryota</taxon>
        <taxon>Metazoa</taxon>
        <taxon>Chordata</taxon>
        <taxon>Craniata</taxon>
        <taxon>Vertebrata</taxon>
        <taxon>Euteleostomi</taxon>
        <taxon>Actinopterygii</taxon>
        <taxon>Neopterygii</taxon>
        <taxon>Teleostei</taxon>
        <taxon>Ostariophysi</taxon>
        <taxon>Cypriniformes</taxon>
        <taxon>Danionidae</taxon>
        <taxon>Danioninae</taxon>
        <taxon>Danionella</taxon>
    </lineage>
</organism>
<proteinExistence type="predicted"/>
<dbReference type="GO" id="GO:0000981">
    <property type="term" value="F:DNA-binding transcription factor activity, RNA polymerase II-specific"/>
    <property type="evidence" value="ECO:0007669"/>
    <property type="project" value="TreeGrafter"/>
</dbReference>
<dbReference type="InterPro" id="IPR050283">
    <property type="entry name" value="E-box_TF_Regulators"/>
</dbReference>
<feature type="compositionally biased region" description="Low complexity" evidence="1">
    <location>
        <begin position="1"/>
        <end position="10"/>
    </location>
</feature>
<dbReference type="SMART" id="SM00353">
    <property type="entry name" value="HLH"/>
    <property type="match status" value="1"/>
</dbReference>
<sequence length="207" mass="23180">MSLSSTSTESEASEDELEDCSVGQDDDCDNSHCPSDIEDPNEAKRLSRPKRSKARRVAANIRERKRILDYNQAFNALRTVLKHDLTGKRLSKIATLRRAIHHISTLSSYLQTHSSAEPSAPLCTHTECFRQPGESESLHIKKGAFQESAKNSISNQADLTASQELPGIFYQDISNLTPSLYSYELGHGHFGHHWSAEGYYNGHQHEV</sequence>
<feature type="region of interest" description="Disordered" evidence="1">
    <location>
        <begin position="1"/>
        <end position="57"/>
    </location>
</feature>
<dbReference type="AlphaFoldDB" id="A0A553PVZ7"/>
<dbReference type="OrthoDB" id="6241467at2759"/>
<reference evidence="3 4" key="1">
    <citation type="journal article" date="2019" name="Sci. Data">
        <title>Hybrid genome assembly and annotation of Danionella translucida.</title>
        <authorList>
            <person name="Kadobianskyi M."/>
            <person name="Schulze L."/>
            <person name="Schuelke M."/>
            <person name="Judkewitz B."/>
        </authorList>
    </citation>
    <scope>NUCLEOTIDE SEQUENCE [LARGE SCALE GENOMIC DNA]</scope>
    <source>
        <strain evidence="3 4">Bolton</strain>
    </source>
</reference>
<feature type="compositionally biased region" description="Basic residues" evidence="1">
    <location>
        <begin position="46"/>
        <end position="56"/>
    </location>
</feature>
<dbReference type="GO" id="GO:0000977">
    <property type="term" value="F:RNA polymerase II transcription regulatory region sequence-specific DNA binding"/>
    <property type="evidence" value="ECO:0007669"/>
    <property type="project" value="TreeGrafter"/>
</dbReference>
<dbReference type="Gene3D" id="4.10.280.10">
    <property type="entry name" value="Helix-loop-helix DNA-binding domain"/>
    <property type="match status" value="1"/>
</dbReference>
<dbReference type="PROSITE" id="PS50888">
    <property type="entry name" value="BHLH"/>
    <property type="match status" value="1"/>
</dbReference>
<evidence type="ECO:0000259" key="2">
    <source>
        <dbReference type="PROSITE" id="PS50888"/>
    </source>
</evidence>
<dbReference type="Proteomes" id="UP000316079">
    <property type="component" value="Unassembled WGS sequence"/>
</dbReference>